<dbReference type="Gene3D" id="3.90.550.10">
    <property type="entry name" value="Spore Coat Polysaccharide Biosynthesis Protein SpsA, Chain A"/>
    <property type="match status" value="1"/>
</dbReference>
<keyword evidence="1" id="KW-0548">Nucleotidyltransferase</keyword>
<sequence length="522" mass="60782">MKNALVVIPAIKKNAIIPDQLVKKLNGKTLIQRAIDIAKKITSNILVITDSEEIGLICERNGIDFYKEKTLFIDSTNIIEITLRIIQKRDEEEIIIYRANAPLVDEIILKNAYHCFLNDKSAILISVKKLDKQLLHFQNDHLIKIDDDYFKELKAFLIFHKRYKKKQIPFVIENEKSIEIESYQDWWVCEKLLQRKRVVFHVIGNTQVGMGHIYRALSLAHEITDHEIIFVCDNKDELAVEKIASKDYKVIPSSNVQQTLLKLHPNLLINDTLNTTKAFIKPLKEKGIKVVSFEDLGDGCKYADIVFNELYDTPILEYKNILWGHKYYFLRDEFESAKTNNFRKKVQKILVTFGGTDQHNLTLMTLKNIIEIIQDIKVEVVCGEGYLHKTILEQFIKEHQEKNIDITFKTGIISQKMEECDFAITSNGRTVYELAHMHIPSLVISQHLREKTHEFSKLENGFINIGLISDATIEENIQKYTLKMMYDSEYRYLLFLNTLQFNFLQNKKKVLQKIIALIENGV</sequence>
<accession>A0A1W1D328</accession>
<dbReference type="SUPFAM" id="SSF53448">
    <property type="entry name" value="Nucleotide-diphospho-sugar transferases"/>
    <property type="match status" value="1"/>
</dbReference>
<dbReference type="GO" id="GO:0008781">
    <property type="term" value="F:N-acylneuraminate cytidylyltransferase activity"/>
    <property type="evidence" value="ECO:0007669"/>
    <property type="project" value="UniProtKB-EC"/>
</dbReference>
<name>A0A1W1D328_9ZZZZ</name>
<evidence type="ECO:0000313" key="1">
    <source>
        <dbReference type="EMBL" id="SFV74862.1"/>
    </source>
</evidence>
<protein>
    <submittedName>
        <fullName evidence="1">N-Acetylneuraminate cytidylyltransferase</fullName>
        <ecNumber evidence="1">2.7.7.43</ecNumber>
    </submittedName>
</protein>
<dbReference type="AlphaFoldDB" id="A0A1W1D328"/>
<reference evidence="1" key="1">
    <citation type="submission" date="2016-10" db="EMBL/GenBank/DDBJ databases">
        <authorList>
            <person name="de Groot N.N."/>
        </authorList>
    </citation>
    <scope>NUCLEOTIDE SEQUENCE</scope>
</reference>
<dbReference type="InterPro" id="IPR029044">
    <property type="entry name" value="Nucleotide-diphossugar_trans"/>
</dbReference>
<organism evidence="1">
    <name type="scientific">hydrothermal vent metagenome</name>
    <dbReference type="NCBI Taxonomy" id="652676"/>
    <lineage>
        <taxon>unclassified sequences</taxon>
        <taxon>metagenomes</taxon>
        <taxon>ecological metagenomes</taxon>
    </lineage>
</organism>
<gene>
    <name evidence="1" type="ORF">MNB_SM-3-790</name>
</gene>
<dbReference type="Pfam" id="PF02348">
    <property type="entry name" value="CTP_transf_3"/>
    <property type="match status" value="1"/>
</dbReference>
<dbReference type="Gene3D" id="3.40.50.11190">
    <property type="match status" value="1"/>
</dbReference>
<dbReference type="EC" id="2.7.7.43" evidence="1"/>
<keyword evidence="1" id="KW-0808">Transferase</keyword>
<dbReference type="InterPro" id="IPR003329">
    <property type="entry name" value="Cytidylyl_trans"/>
</dbReference>
<dbReference type="Gene3D" id="3.40.50.2000">
    <property type="entry name" value="Glycogen Phosphorylase B"/>
    <property type="match status" value="1"/>
</dbReference>
<dbReference type="EMBL" id="FPHP01000007">
    <property type="protein sequence ID" value="SFV74862.1"/>
    <property type="molecule type" value="Genomic_DNA"/>
</dbReference>
<proteinExistence type="predicted"/>